<keyword evidence="6" id="KW-1185">Reference proteome</keyword>
<dbReference type="SUPFAM" id="SSF48008">
    <property type="entry name" value="GntR ligand-binding domain-like"/>
    <property type="match status" value="1"/>
</dbReference>
<dbReference type="InterPro" id="IPR008920">
    <property type="entry name" value="TF_FadR/GntR_C"/>
</dbReference>
<dbReference type="RefSeq" id="WP_132876654.1">
    <property type="nucleotide sequence ID" value="NZ_SLXQ01000002.1"/>
</dbReference>
<evidence type="ECO:0000313" key="6">
    <source>
        <dbReference type="Proteomes" id="UP000294911"/>
    </source>
</evidence>
<comment type="caution">
    <text evidence="5">The sequence shown here is derived from an EMBL/GenBank/DDBJ whole genome shotgun (WGS) entry which is preliminary data.</text>
</comment>
<reference evidence="5 6" key="1">
    <citation type="submission" date="2019-03" db="EMBL/GenBank/DDBJ databases">
        <title>Genomic Encyclopedia of Type Strains, Phase IV (KMG-IV): sequencing the most valuable type-strain genomes for metagenomic binning, comparative biology and taxonomic classification.</title>
        <authorList>
            <person name="Goeker M."/>
        </authorList>
    </citation>
    <scope>NUCLEOTIDE SEQUENCE [LARGE SCALE GENOMIC DNA]</scope>
    <source>
        <strain evidence="5 6">DSM 45765</strain>
    </source>
</reference>
<dbReference type="InterPro" id="IPR000524">
    <property type="entry name" value="Tscrpt_reg_HTH_GntR"/>
</dbReference>
<dbReference type="SUPFAM" id="SSF46785">
    <property type="entry name" value="Winged helix' DNA-binding domain"/>
    <property type="match status" value="1"/>
</dbReference>
<dbReference type="OrthoDB" id="3367236at2"/>
<dbReference type="PANTHER" id="PTHR43537">
    <property type="entry name" value="TRANSCRIPTIONAL REGULATOR, GNTR FAMILY"/>
    <property type="match status" value="1"/>
</dbReference>
<dbReference type="InterPro" id="IPR011711">
    <property type="entry name" value="GntR_C"/>
</dbReference>
<name>A0A4R2R025_9PSEU</name>
<dbReference type="Pfam" id="PF07729">
    <property type="entry name" value="FCD"/>
    <property type="match status" value="1"/>
</dbReference>
<accession>A0A4R2R025</accession>
<dbReference type="Pfam" id="PF00392">
    <property type="entry name" value="GntR"/>
    <property type="match status" value="1"/>
</dbReference>
<keyword evidence="1" id="KW-0805">Transcription regulation</keyword>
<dbReference type="SMART" id="SM00895">
    <property type="entry name" value="FCD"/>
    <property type="match status" value="1"/>
</dbReference>
<dbReference type="GO" id="GO:0003700">
    <property type="term" value="F:DNA-binding transcription factor activity"/>
    <property type="evidence" value="ECO:0007669"/>
    <property type="project" value="InterPro"/>
</dbReference>
<feature type="domain" description="HTH gntR-type" evidence="4">
    <location>
        <begin position="12"/>
        <end position="79"/>
    </location>
</feature>
<gene>
    <name evidence="5" type="ORF">EV191_102529</name>
</gene>
<dbReference type="PANTHER" id="PTHR43537:SF5">
    <property type="entry name" value="UXU OPERON TRANSCRIPTIONAL REGULATOR"/>
    <property type="match status" value="1"/>
</dbReference>
<dbReference type="SMART" id="SM00345">
    <property type="entry name" value="HTH_GNTR"/>
    <property type="match status" value="1"/>
</dbReference>
<dbReference type="AlphaFoldDB" id="A0A4R2R025"/>
<keyword evidence="3" id="KW-0804">Transcription</keyword>
<dbReference type="Proteomes" id="UP000294911">
    <property type="component" value="Unassembled WGS sequence"/>
</dbReference>
<evidence type="ECO:0000313" key="5">
    <source>
        <dbReference type="EMBL" id="TCP55317.1"/>
    </source>
</evidence>
<evidence type="ECO:0000256" key="2">
    <source>
        <dbReference type="ARBA" id="ARBA00023125"/>
    </source>
</evidence>
<dbReference type="InterPro" id="IPR036388">
    <property type="entry name" value="WH-like_DNA-bd_sf"/>
</dbReference>
<protein>
    <submittedName>
        <fullName evidence="5">GntR family transcriptional regulator</fullName>
    </submittedName>
</protein>
<dbReference type="Gene3D" id="1.10.10.10">
    <property type="entry name" value="Winged helix-like DNA-binding domain superfamily/Winged helix DNA-binding domain"/>
    <property type="match status" value="1"/>
</dbReference>
<dbReference type="EMBL" id="SLXQ01000002">
    <property type="protein sequence ID" value="TCP55317.1"/>
    <property type="molecule type" value="Genomic_DNA"/>
</dbReference>
<proteinExistence type="predicted"/>
<dbReference type="PROSITE" id="PS50949">
    <property type="entry name" value="HTH_GNTR"/>
    <property type="match status" value="1"/>
</dbReference>
<organism evidence="5 6">
    <name type="scientific">Tamaricihabitans halophyticus</name>
    <dbReference type="NCBI Taxonomy" id="1262583"/>
    <lineage>
        <taxon>Bacteria</taxon>
        <taxon>Bacillati</taxon>
        <taxon>Actinomycetota</taxon>
        <taxon>Actinomycetes</taxon>
        <taxon>Pseudonocardiales</taxon>
        <taxon>Pseudonocardiaceae</taxon>
        <taxon>Tamaricihabitans</taxon>
    </lineage>
</organism>
<evidence type="ECO:0000256" key="3">
    <source>
        <dbReference type="ARBA" id="ARBA00023163"/>
    </source>
</evidence>
<evidence type="ECO:0000256" key="1">
    <source>
        <dbReference type="ARBA" id="ARBA00023015"/>
    </source>
</evidence>
<dbReference type="GO" id="GO:0003677">
    <property type="term" value="F:DNA binding"/>
    <property type="evidence" value="ECO:0007669"/>
    <property type="project" value="UniProtKB-KW"/>
</dbReference>
<evidence type="ECO:0000259" key="4">
    <source>
        <dbReference type="PROSITE" id="PS50949"/>
    </source>
</evidence>
<dbReference type="CDD" id="cd07377">
    <property type="entry name" value="WHTH_GntR"/>
    <property type="match status" value="1"/>
</dbReference>
<dbReference type="Gene3D" id="1.20.120.530">
    <property type="entry name" value="GntR ligand-binding domain-like"/>
    <property type="match status" value="1"/>
</dbReference>
<sequence>MTSGARPAKRPPTAQEAVLAEIRRAILGGDMPPGTQIFQDELATRFGVSRVPVRDALRTLEGEDLVTYVPRRGYHVIQLDVDELLEIQQIREILETEVLRRITPAVCAEVADRMAVAMDEMVEHERQEDFASWVSAHRDFHFALFGAAEMPYLTRILGQLWDASDLYRAHYMHAGQARQRADDDHRGLLAAVRAGQPAELVELMRAHRETTVRSIRRSLIGHPAD</sequence>
<dbReference type="InterPro" id="IPR036390">
    <property type="entry name" value="WH_DNA-bd_sf"/>
</dbReference>
<keyword evidence="2" id="KW-0238">DNA-binding</keyword>